<dbReference type="EMBL" id="BAAAMQ010000008">
    <property type="protein sequence ID" value="GAA2099616.1"/>
    <property type="molecule type" value="Genomic_DNA"/>
</dbReference>
<keyword evidence="1" id="KW-1133">Transmembrane helix</keyword>
<feature type="transmembrane region" description="Helical" evidence="1">
    <location>
        <begin position="283"/>
        <end position="302"/>
    </location>
</feature>
<protein>
    <submittedName>
        <fullName evidence="2">DUF3068 domain-containing protein</fullName>
    </submittedName>
</protein>
<dbReference type="InterPro" id="IPR021424">
    <property type="entry name" value="PorA"/>
</dbReference>
<keyword evidence="3" id="KW-1185">Reference proteome</keyword>
<gene>
    <name evidence="2" type="ORF">GCM10009726_09230</name>
</gene>
<dbReference type="RefSeq" id="WP_269210234.1">
    <property type="nucleotide sequence ID" value="NZ_BAAAMQ010000008.1"/>
</dbReference>
<keyword evidence="1" id="KW-0812">Transmembrane</keyword>
<name>A0ABP5IJB8_9ACTN</name>
<proteinExistence type="predicted"/>
<accession>A0ABP5IJB8</accession>
<comment type="caution">
    <text evidence="2">The sequence shown here is derived from an EMBL/GenBank/DDBJ whole genome shotgun (WGS) entry which is preliminary data.</text>
</comment>
<evidence type="ECO:0000313" key="3">
    <source>
        <dbReference type="Proteomes" id="UP001501161"/>
    </source>
</evidence>
<sequence length="312" mass="33974">MRRILGPVLVGLGCFFLAVALLVRFYAYPELAVAPVNQNSVTKLQAEDATYFNTSTLSEEQTDLSVQNLTLGDAEATEEAGDDVRVWFGSQSIRAADGTIISRSQERVAFGATDGAAVNCCDAFTETTEGERTAANREGQVYKLPFNTQKQTYQWWDGTLGESIDMEFVEETDIDGLTVYRFESDVPATEVGTREIPGSLVDSDEPSVTATTIYENSRTLWVEPETGAIVDRNESTRTSLEYEGEEAIVATDANLEYTDETVATNREDLGDLGRQLALARTTAPIVLGVLGLLLLGLGILLARRRSADSRAA</sequence>
<evidence type="ECO:0000313" key="2">
    <source>
        <dbReference type="EMBL" id="GAA2099616.1"/>
    </source>
</evidence>
<evidence type="ECO:0000256" key="1">
    <source>
        <dbReference type="SAM" id="Phobius"/>
    </source>
</evidence>
<organism evidence="2 3">
    <name type="scientific">Nocardioides furvisabuli</name>
    <dbReference type="NCBI Taxonomy" id="375542"/>
    <lineage>
        <taxon>Bacteria</taxon>
        <taxon>Bacillati</taxon>
        <taxon>Actinomycetota</taxon>
        <taxon>Actinomycetes</taxon>
        <taxon>Propionibacteriales</taxon>
        <taxon>Nocardioidaceae</taxon>
        <taxon>Nocardioides</taxon>
    </lineage>
</organism>
<reference evidence="3" key="1">
    <citation type="journal article" date="2019" name="Int. J. Syst. Evol. Microbiol.">
        <title>The Global Catalogue of Microorganisms (GCM) 10K type strain sequencing project: providing services to taxonomists for standard genome sequencing and annotation.</title>
        <authorList>
            <consortium name="The Broad Institute Genomics Platform"/>
            <consortium name="The Broad Institute Genome Sequencing Center for Infectious Disease"/>
            <person name="Wu L."/>
            <person name="Ma J."/>
        </authorList>
    </citation>
    <scope>NUCLEOTIDE SEQUENCE [LARGE SCALE GENOMIC DNA]</scope>
    <source>
        <strain evidence="3">JCM 13813</strain>
    </source>
</reference>
<keyword evidence="1" id="KW-0472">Membrane</keyword>
<dbReference type="Pfam" id="PF11271">
    <property type="entry name" value="PorA"/>
    <property type="match status" value="1"/>
</dbReference>
<dbReference type="Proteomes" id="UP001501161">
    <property type="component" value="Unassembled WGS sequence"/>
</dbReference>